<proteinExistence type="predicted"/>
<dbReference type="Proteomes" id="UP000623467">
    <property type="component" value="Unassembled WGS sequence"/>
</dbReference>
<name>A0A8H7DED0_9AGAR</name>
<evidence type="ECO:0000313" key="1">
    <source>
        <dbReference type="EMBL" id="KAF7371290.1"/>
    </source>
</evidence>
<comment type="caution">
    <text evidence="1">The sequence shown here is derived from an EMBL/GenBank/DDBJ whole genome shotgun (WGS) entry which is preliminary data.</text>
</comment>
<dbReference type="Gene3D" id="3.40.50.300">
    <property type="entry name" value="P-loop containing nucleotide triphosphate hydrolases"/>
    <property type="match status" value="1"/>
</dbReference>
<organism evidence="1 2">
    <name type="scientific">Mycena sanguinolenta</name>
    <dbReference type="NCBI Taxonomy" id="230812"/>
    <lineage>
        <taxon>Eukaryota</taxon>
        <taxon>Fungi</taxon>
        <taxon>Dikarya</taxon>
        <taxon>Basidiomycota</taxon>
        <taxon>Agaricomycotina</taxon>
        <taxon>Agaricomycetes</taxon>
        <taxon>Agaricomycetidae</taxon>
        <taxon>Agaricales</taxon>
        <taxon>Marasmiineae</taxon>
        <taxon>Mycenaceae</taxon>
        <taxon>Mycena</taxon>
    </lineage>
</organism>
<dbReference type="PANTHER" id="PTHR35205:SF1">
    <property type="entry name" value="ZU5 DOMAIN-CONTAINING PROTEIN"/>
    <property type="match status" value="1"/>
</dbReference>
<protein>
    <submittedName>
        <fullName evidence="1">TPR-like protein</fullName>
    </submittedName>
</protein>
<dbReference type="PANTHER" id="PTHR35205">
    <property type="entry name" value="NB-ARC AND TPR DOMAIN PROTEIN"/>
    <property type="match status" value="1"/>
</dbReference>
<dbReference type="OrthoDB" id="674604at2759"/>
<dbReference type="EMBL" id="JACAZH010000004">
    <property type="protein sequence ID" value="KAF7371290.1"/>
    <property type="molecule type" value="Genomic_DNA"/>
</dbReference>
<dbReference type="SUPFAM" id="SSF52540">
    <property type="entry name" value="P-loop containing nucleoside triphosphate hydrolases"/>
    <property type="match status" value="1"/>
</dbReference>
<reference evidence="1" key="1">
    <citation type="submission" date="2020-05" db="EMBL/GenBank/DDBJ databases">
        <title>Mycena genomes resolve the evolution of fungal bioluminescence.</title>
        <authorList>
            <person name="Tsai I.J."/>
        </authorList>
    </citation>
    <scope>NUCLEOTIDE SEQUENCE</scope>
    <source>
        <strain evidence="1">160909Yilan</strain>
    </source>
</reference>
<sequence length="164" mass="18299">MHEFFAQDVQSRKIYVLHGLGGAGKTQIALKFIEGQIHFTDRILVDASTMETIETGLKSLATAKQTGNSGQDALNWLVSNHKEWLLFFDNADDPGINLNQFFPKCKHGNIIITTRNPNLRFYGAHSQVSDMEELDAVTLLLNSAHQEMSEPNKLLALDIVKVSC</sequence>
<evidence type="ECO:0000313" key="2">
    <source>
        <dbReference type="Proteomes" id="UP000623467"/>
    </source>
</evidence>
<dbReference type="InterPro" id="IPR027417">
    <property type="entry name" value="P-loop_NTPase"/>
</dbReference>
<keyword evidence="2" id="KW-1185">Reference proteome</keyword>
<dbReference type="AlphaFoldDB" id="A0A8H7DED0"/>
<gene>
    <name evidence="1" type="ORF">MSAN_00764900</name>
</gene>
<accession>A0A8H7DED0</accession>